<dbReference type="RefSeq" id="WP_112101330.1">
    <property type="nucleotide sequence ID" value="NZ_QMBP01000024.1"/>
</dbReference>
<evidence type="ECO:0000313" key="2">
    <source>
        <dbReference type="EMBL" id="RAZ84382.1"/>
    </source>
</evidence>
<dbReference type="SUPFAM" id="SSF53335">
    <property type="entry name" value="S-adenosyl-L-methionine-dependent methyltransferases"/>
    <property type="match status" value="1"/>
</dbReference>
<comment type="caution">
    <text evidence="2">The sequence shown here is derived from an EMBL/GenBank/DDBJ whole genome shotgun (WGS) entry which is preliminary data.</text>
</comment>
<evidence type="ECO:0000259" key="1">
    <source>
        <dbReference type="Pfam" id="PF08241"/>
    </source>
</evidence>
<dbReference type="PANTHER" id="PTHR43861">
    <property type="entry name" value="TRANS-ACONITATE 2-METHYLTRANSFERASE-RELATED"/>
    <property type="match status" value="1"/>
</dbReference>
<sequence>MISELSASQPREVPSDYRLSHAKRGYGANYNQTYQSGYYAALWEKIERPIVEDILASLGGEGRKCLDFACGTGRITNVAAGFFDEVVGVDVSKSMLTSAVPVGNANLLLRDITKKPLRDTFDVVTAFRFFLNAEDSLRRDALSAIRGHLAEGGRMVCNIHVNASSPTGLASRLLNRALGRTVYNTLSIDGMREFLTEAGFVVEKVISYGFLPRPGRFAPSLCATLLEPTERCCKALGVPSRMAQHFIFVASKPVRPQPRG</sequence>
<reference evidence="2 3" key="2">
    <citation type="submission" date="2018-07" db="EMBL/GenBank/DDBJ databases">
        <title>Diversity of Mesorhizobium strains in Brazil.</title>
        <authorList>
            <person name="Helene L.C.F."/>
            <person name="Dall'Agnol R."/>
            <person name="Delamuta J.R.M."/>
            <person name="Hungria M."/>
        </authorList>
    </citation>
    <scope>NUCLEOTIDE SEQUENCE [LARGE SCALE GENOMIC DNA]</scope>
    <source>
        <strain evidence="2 3">AC99b</strain>
    </source>
</reference>
<dbReference type="Pfam" id="PF08241">
    <property type="entry name" value="Methyltransf_11"/>
    <property type="match status" value="1"/>
</dbReference>
<dbReference type="InterPro" id="IPR029063">
    <property type="entry name" value="SAM-dependent_MTases_sf"/>
</dbReference>
<feature type="domain" description="Methyltransferase type 11" evidence="1">
    <location>
        <begin position="66"/>
        <end position="157"/>
    </location>
</feature>
<dbReference type="PANTHER" id="PTHR43861:SF1">
    <property type="entry name" value="TRANS-ACONITATE 2-METHYLTRANSFERASE"/>
    <property type="match status" value="1"/>
</dbReference>
<keyword evidence="2" id="KW-0489">Methyltransferase</keyword>
<dbReference type="CDD" id="cd02440">
    <property type="entry name" value="AdoMet_MTases"/>
    <property type="match status" value="1"/>
</dbReference>
<dbReference type="InterPro" id="IPR013216">
    <property type="entry name" value="Methyltransf_11"/>
</dbReference>
<accession>A0A330HAX9</accession>
<proteinExistence type="predicted"/>
<organism evidence="2 3">
    <name type="scientific">Mesorhizobium hawassense</name>
    <dbReference type="NCBI Taxonomy" id="1209954"/>
    <lineage>
        <taxon>Bacteria</taxon>
        <taxon>Pseudomonadati</taxon>
        <taxon>Pseudomonadota</taxon>
        <taxon>Alphaproteobacteria</taxon>
        <taxon>Hyphomicrobiales</taxon>
        <taxon>Phyllobacteriaceae</taxon>
        <taxon>Mesorhizobium</taxon>
    </lineage>
</organism>
<keyword evidence="2" id="KW-0808">Transferase</keyword>
<reference evidence="3" key="1">
    <citation type="submission" date="2018-06" db="EMBL/GenBank/DDBJ databases">
        <authorList>
            <person name="Helene L.C."/>
            <person name="Dall'Agnol R."/>
            <person name="Delamuta J.R."/>
            <person name="Hungria M."/>
        </authorList>
    </citation>
    <scope>NUCLEOTIDE SEQUENCE [LARGE SCALE GENOMIC DNA]</scope>
    <source>
        <strain evidence="3">AC99b</strain>
    </source>
</reference>
<dbReference type="Proteomes" id="UP000251558">
    <property type="component" value="Unassembled WGS sequence"/>
</dbReference>
<keyword evidence="3" id="KW-1185">Reference proteome</keyword>
<gene>
    <name evidence="2" type="ORF">DPM33_31515</name>
</gene>
<dbReference type="OrthoDB" id="8073258at2"/>
<protein>
    <submittedName>
        <fullName evidence="2">Class I SAM-dependent methyltransferase</fullName>
    </submittedName>
</protein>
<dbReference type="AlphaFoldDB" id="A0A330HAX9"/>
<dbReference type="Gene3D" id="3.40.50.150">
    <property type="entry name" value="Vaccinia Virus protein VP39"/>
    <property type="match status" value="1"/>
</dbReference>
<name>A0A330HAX9_9HYPH</name>
<dbReference type="EMBL" id="QMBP01000024">
    <property type="protein sequence ID" value="RAZ84382.1"/>
    <property type="molecule type" value="Genomic_DNA"/>
</dbReference>
<evidence type="ECO:0000313" key="3">
    <source>
        <dbReference type="Proteomes" id="UP000251558"/>
    </source>
</evidence>
<dbReference type="GO" id="GO:0032259">
    <property type="term" value="P:methylation"/>
    <property type="evidence" value="ECO:0007669"/>
    <property type="project" value="UniProtKB-KW"/>
</dbReference>
<dbReference type="GO" id="GO:0008757">
    <property type="term" value="F:S-adenosylmethionine-dependent methyltransferase activity"/>
    <property type="evidence" value="ECO:0007669"/>
    <property type="project" value="InterPro"/>
</dbReference>